<dbReference type="Gene3D" id="1.10.260.40">
    <property type="entry name" value="lambda repressor-like DNA-binding domains"/>
    <property type="match status" value="1"/>
</dbReference>
<organism evidence="5 6">
    <name type="scientific">Winogradskyella pulchriflava</name>
    <dbReference type="NCBI Taxonomy" id="1110688"/>
    <lineage>
        <taxon>Bacteria</taxon>
        <taxon>Pseudomonadati</taxon>
        <taxon>Bacteroidota</taxon>
        <taxon>Flavobacteriia</taxon>
        <taxon>Flavobacteriales</taxon>
        <taxon>Flavobacteriaceae</taxon>
        <taxon>Winogradskyella</taxon>
    </lineage>
</organism>
<dbReference type="Pfam" id="PF00532">
    <property type="entry name" value="Peripla_BP_1"/>
    <property type="match status" value="1"/>
</dbReference>
<evidence type="ECO:0000313" key="5">
    <source>
        <dbReference type="EMBL" id="MFC0606063.1"/>
    </source>
</evidence>
<dbReference type="GO" id="GO:0003677">
    <property type="term" value="F:DNA binding"/>
    <property type="evidence" value="ECO:0007669"/>
    <property type="project" value="UniProtKB-KW"/>
</dbReference>
<evidence type="ECO:0000256" key="2">
    <source>
        <dbReference type="ARBA" id="ARBA00023125"/>
    </source>
</evidence>
<dbReference type="InterPro" id="IPR001761">
    <property type="entry name" value="Peripla_BP/Lac1_sug-bd_dom"/>
</dbReference>
<feature type="domain" description="HTH lacI-type" evidence="4">
    <location>
        <begin position="6"/>
        <end position="60"/>
    </location>
</feature>
<keyword evidence="6" id="KW-1185">Reference proteome</keyword>
<evidence type="ECO:0000259" key="4">
    <source>
        <dbReference type="PROSITE" id="PS50932"/>
    </source>
</evidence>
<keyword evidence="1" id="KW-0805">Transcription regulation</keyword>
<dbReference type="SUPFAM" id="SSF47413">
    <property type="entry name" value="lambda repressor-like DNA-binding domains"/>
    <property type="match status" value="1"/>
</dbReference>
<dbReference type="EMBL" id="JBHLTQ010000019">
    <property type="protein sequence ID" value="MFC0606063.1"/>
    <property type="molecule type" value="Genomic_DNA"/>
</dbReference>
<name>A0ABV6QCN3_9FLAO</name>
<dbReference type="InterPro" id="IPR028082">
    <property type="entry name" value="Peripla_BP_I"/>
</dbReference>
<dbReference type="Proteomes" id="UP001589832">
    <property type="component" value="Unassembled WGS sequence"/>
</dbReference>
<keyword evidence="3" id="KW-0804">Transcription</keyword>
<protein>
    <submittedName>
        <fullName evidence="5">LacI family DNA-binding transcriptional regulator</fullName>
    </submittedName>
</protein>
<dbReference type="RefSeq" id="WP_386065635.1">
    <property type="nucleotide sequence ID" value="NZ_JBHLTQ010000019.1"/>
</dbReference>
<dbReference type="PANTHER" id="PTHR30146">
    <property type="entry name" value="LACI-RELATED TRANSCRIPTIONAL REPRESSOR"/>
    <property type="match status" value="1"/>
</dbReference>
<reference evidence="5 6" key="1">
    <citation type="submission" date="2024-09" db="EMBL/GenBank/DDBJ databases">
        <authorList>
            <person name="Sun Q."/>
            <person name="Mori K."/>
        </authorList>
    </citation>
    <scope>NUCLEOTIDE SEQUENCE [LARGE SCALE GENOMIC DNA]</scope>
    <source>
        <strain evidence="5 6">NCAIM B.02481</strain>
    </source>
</reference>
<dbReference type="PANTHER" id="PTHR30146:SF109">
    <property type="entry name" value="HTH-TYPE TRANSCRIPTIONAL REGULATOR GALS"/>
    <property type="match status" value="1"/>
</dbReference>
<dbReference type="InterPro" id="IPR010982">
    <property type="entry name" value="Lambda_DNA-bd_dom_sf"/>
</dbReference>
<dbReference type="InterPro" id="IPR000843">
    <property type="entry name" value="HTH_LacI"/>
</dbReference>
<dbReference type="Gene3D" id="3.40.50.2300">
    <property type="match status" value="1"/>
</dbReference>
<dbReference type="PROSITE" id="PS50932">
    <property type="entry name" value="HTH_LACI_2"/>
    <property type="match status" value="1"/>
</dbReference>
<dbReference type="Pfam" id="PF00356">
    <property type="entry name" value="LacI"/>
    <property type="match status" value="1"/>
</dbReference>
<comment type="caution">
    <text evidence="5">The sequence shown here is derived from an EMBL/GenBank/DDBJ whole genome shotgun (WGS) entry which is preliminary data.</text>
</comment>
<dbReference type="SUPFAM" id="SSF53822">
    <property type="entry name" value="Periplasmic binding protein-like I"/>
    <property type="match status" value="1"/>
</dbReference>
<evidence type="ECO:0000256" key="3">
    <source>
        <dbReference type="ARBA" id="ARBA00023163"/>
    </source>
</evidence>
<dbReference type="SMART" id="SM00354">
    <property type="entry name" value="HTH_LACI"/>
    <property type="match status" value="1"/>
</dbReference>
<evidence type="ECO:0000256" key="1">
    <source>
        <dbReference type="ARBA" id="ARBA00023015"/>
    </source>
</evidence>
<proteinExistence type="predicted"/>
<evidence type="ECO:0000313" key="6">
    <source>
        <dbReference type="Proteomes" id="UP001589832"/>
    </source>
</evidence>
<accession>A0ABV6QCN3</accession>
<keyword evidence="2 5" id="KW-0238">DNA-binding</keyword>
<sequence>MKSSAVTIKELSSLSGFSVSTVSKALNNKLEISKSTRETIKTLAKQHNYVPNSYAVSLRIKKSELIAVIIPEVTQACYSYTLHCIQKTAERFGYRILFYQSYNSYIKEKECVMSLSDGSIDGIIIVSNGNKSKSEYIFNSTPVELINIQNNHPYDEIEAVTNEKMIKLIDVFL</sequence>
<gene>
    <name evidence="5" type="ORF">ACFFGA_16010</name>
</gene>
<dbReference type="CDD" id="cd01392">
    <property type="entry name" value="HTH_LacI"/>
    <property type="match status" value="1"/>
</dbReference>